<dbReference type="PANTHER" id="PTHR34980:SF2">
    <property type="entry name" value="INNER MEMBRANE PROTEIN YHAH-RELATED"/>
    <property type="match status" value="1"/>
</dbReference>
<dbReference type="PANTHER" id="PTHR34980">
    <property type="entry name" value="INNER MEMBRANE PROTEIN-RELATED-RELATED"/>
    <property type="match status" value="1"/>
</dbReference>
<dbReference type="RefSeq" id="WP_367878755.1">
    <property type="nucleotide sequence ID" value="NZ_JBFNXX010000012.1"/>
</dbReference>
<gene>
    <name evidence="2" type="ORF">AB2B41_15685</name>
</gene>
<feature type="transmembrane region" description="Helical" evidence="1">
    <location>
        <begin position="75"/>
        <end position="93"/>
    </location>
</feature>
<protein>
    <submittedName>
        <fullName evidence="2">DUF805 domain-containing protein</fullName>
    </submittedName>
</protein>
<organism evidence="2 3">
    <name type="scientific">Sulfitobacter sediminis</name>
    <dbReference type="NCBI Taxonomy" id="3234186"/>
    <lineage>
        <taxon>Bacteria</taxon>
        <taxon>Pseudomonadati</taxon>
        <taxon>Pseudomonadota</taxon>
        <taxon>Alphaproteobacteria</taxon>
        <taxon>Rhodobacterales</taxon>
        <taxon>Roseobacteraceae</taxon>
        <taxon>Sulfitobacter</taxon>
    </lineage>
</organism>
<keyword evidence="1" id="KW-0812">Transmembrane</keyword>
<proteinExistence type="predicted"/>
<sequence length="153" mass="16771">MTMDFMTAVKTCLTQKYAKFEGRASRSEYWWFFLFVVLGSIVAMFLGPLSFIFTLAIIVPMLAVGFRRLQDTGRPGWWIVIPAVLSLLNTLLAPDMPDEAAIAAGEFPDTGSVLVSGILGIIGLIVSLVFLWFLTRPSQPETNQYGPPPAPAA</sequence>
<reference evidence="2 3" key="1">
    <citation type="submission" date="2024-07" db="EMBL/GenBank/DDBJ databases">
        <title>Marimonas sp.nov., isolated from tidal-flat sediment.</title>
        <authorList>
            <person name="Jayan J.N."/>
            <person name="Lee S.S."/>
        </authorList>
    </citation>
    <scope>NUCLEOTIDE SEQUENCE [LARGE SCALE GENOMIC DNA]</scope>
    <source>
        <strain evidence="2 3">MJW-29</strain>
    </source>
</reference>
<name>A0ABV3RRV0_9RHOB</name>
<keyword evidence="1" id="KW-1133">Transmembrane helix</keyword>
<keyword evidence="3" id="KW-1185">Reference proteome</keyword>
<evidence type="ECO:0000313" key="3">
    <source>
        <dbReference type="Proteomes" id="UP001556098"/>
    </source>
</evidence>
<evidence type="ECO:0000313" key="2">
    <source>
        <dbReference type="EMBL" id="MEW9921054.1"/>
    </source>
</evidence>
<feature type="transmembrane region" description="Helical" evidence="1">
    <location>
        <begin position="113"/>
        <end position="134"/>
    </location>
</feature>
<dbReference type="Pfam" id="PF05656">
    <property type="entry name" value="DUF805"/>
    <property type="match status" value="1"/>
</dbReference>
<keyword evidence="1" id="KW-0472">Membrane</keyword>
<evidence type="ECO:0000256" key="1">
    <source>
        <dbReference type="SAM" id="Phobius"/>
    </source>
</evidence>
<accession>A0ABV3RRV0</accession>
<comment type="caution">
    <text evidence="2">The sequence shown here is derived from an EMBL/GenBank/DDBJ whole genome shotgun (WGS) entry which is preliminary data.</text>
</comment>
<dbReference type="Proteomes" id="UP001556098">
    <property type="component" value="Unassembled WGS sequence"/>
</dbReference>
<dbReference type="InterPro" id="IPR008523">
    <property type="entry name" value="DUF805"/>
</dbReference>
<feature type="transmembrane region" description="Helical" evidence="1">
    <location>
        <begin position="30"/>
        <end position="63"/>
    </location>
</feature>
<dbReference type="EMBL" id="JBFNXX010000012">
    <property type="protein sequence ID" value="MEW9921054.1"/>
    <property type="molecule type" value="Genomic_DNA"/>
</dbReference>